<sequence>MNMGGPGINNRRRLGFRPLRFSDLQQGRRVLEEIYGVIGYHITGGIDGTALTAIVTGATSGIGSETTRVLPWHDVPAVMAGRLREIGFWLKILFPLPVKLQFYAQTLCMTLSGRINSERDSIISSAAEALHSMKIIIRSHSMKELKKRKNFATRFSSSIHNELETTIRKLKLKDSCLRRPKNWKMQASRH</sequence>
<reference evidence="2" key="1">
    <citation type="journal article" date="2022" name="Mol. Ecol. Resour.">
        <title>The genomes of chicory, endive, great burdock and yacon provide insights into Asteraceae palaeo-polyploidization history and plant inulin production.</title>
        <authorList>
            <person name="Fan W."/>
            <person name="Wang S."/>
            <person name="Wang H."/>
            <person name="Wang A."/>
            <person name="Jiang F."/>
            <person name="Liu H."/>
            <person name="Zhao H."/>
            <person name="Xu D."/>
            <person name="Zhang Y."/>
        </authorList>
    </citation>
    <scope>NUCLEOTIDE SEQUENCE [LARGE SCALE GENOMIC DNA]</scope>
    <source>
        <strain evidence="2">cv. Yunnan</strain>
    </source>
</reference>
<proteinExistence type="predicted"/>
<name>A0ACB9IDK7_9ASTR</name>
<evidence type="ECO:0000313" key="1">
    <source>
        <dbReference type="EMBL" id="KAI3805571.1"/>
    </source>
</evidence>
<dbReference type="Proteomes" id="UP001056120">
    <property type="component" value="Linkage Group LG09"/>
</dbReference>
<evidence type="ECO:0000313" key="2">
    <source>
        <dbReference type="Proteomes" id="UP001056120"/>
    </source>
</evidence>
<gene>
    <name evidence="1" type="ORF">L1987_28082</name>
</gene>
<organism evidence="1 2">
    <name type="scientific">Smallanthus sonchifolius</name>
    <dbReference type="NCBI Taxonomy" id="185202"/>
    <lineage>
        <taxon>Eukaryota</taxon>
        <taxon>Viridiplantae</taxon>
        <taxon>Streptophyta</taxon>
        <taxon>Embryophyta</taxon>
        <taxon>Tracheophyta</taxon>
        <taxon>Spermatophyta</taxon>
        <taxon>Magnoliopsida</taxon>
        <taxon>eudicotyledons</taxon>
        <taxon>Gunneridae</taxon>
        <taxon>Pentapetalae</taxon>
        <taxon>asterids</taxon>
        <taxon>campanulids</taxon>
        <taxon>Asterales</taxon>
        <taxon>Asteraceae</taxon>
        <taxon>Asteroideae</taxon>
        <taxon>Heliantheae alliance</taxon>
        <taxon>Millerieae</taxon>
        <taxon>Smallanthus</taxon>
    </lineage>
</organism>
<comment type="caution">
    <text evidence="1">The sequence shown here is derived from an EMBL/GenBank/DDBJ whole genome shotgun (WGS) entry which is preliminary data.</text>
</comment>
<protein>
    <submittedName>
        <fullName evidence="1">Uncharacterized protein</fullName>
    </submittedName>
</protein>
<dbReference type="EMBL" id="CM042026">
    <property type="protein sequence ID" value="KAI3805571.1"/>
    <property type="molecule type" value="Genomic_DNA"/>
</dbReference>
<accession>A0ACB9IDK7</accession>
<reference evidence="1 2" key="2">
    <citation type="journal article" date="2022" name="Mol. Ecol. Resour.">
        <title>The genomes of chicory, endive, great burdock and yacon provide insights into Asteraceae paleo-polyploidization history and plant inulin production.</title>
        <authorList>
            <person name="Fan W."/>
            <person name="Wang S."/>
            <person name="Wang H."/>
            <person name="Wang A."/>
            <person name="Jiang F."/>
            <person name="Liu H."/>
            <person name="Zhao H."/>
            <person name="Xu D."/>
            <person name="Zhang Y."/>
        </authorList>
    </citation>
    <scope>NUCLEOTIDE SEQUENCE [LARGE SCALE GENOMIC DNA]</scope>
    <source>
        <strain evidence="2">cv. Yunnan</strain>
        <tissue evidence="1">Leaves</tissue>
    </source>
</reference>
<keyword evidence="2" id="KW-1185">Reference proteome</keyword>